<dbReference type="PROSITE" id="PS51808">
    <property type="entry name" value="CHCH"/>
    <property type="match status" value="1"/>
</dbReference>
<feature type="region of interest" description="Disordered" evidence="1">
    <location>
        <begin position="1"/>
        <end position="21"/>
    </location>
</feature>
<evidence type="ECO:0000313" key="3">
    <source>
        <dbReference type="Proteomes" id="UP000494165"/>
    </source>
</evidence>
<accession>A0A8S1CKK6</accession>
<dbReference type="EMBL" id="CADEPI010000036">
    <property type="protein sequence ID" value="CAB3368163.1"/>
    <property type="molecule type" value="Genomic_DNA"/>
</dbReference>
<sequence>MSPPSVSVHQKSADPSDVDDPVEGMLKKTGCIQLHHKIQDCIVFKQDWRQCQKEVQEFRECMAEYTKKQQEHNSKQV</sequence>
<dbReference type="OrthoDB" id="5586401at2759"/>
<reference evidence="2 3" key="1">
    <citation type="submission" date="2020-04" db="EMBL/GenBank/DDBJ databases">
        <authorList>
            <person name="Alioto T."/>
            <person name="Alioto T."/>
            <person name="Gomez Garrido J."/>
        </authorList>
    </citation>
    <scope>NUCLEOTIDE SEQUENCE [LARGE SCALE GENOMIC DNA]</scope>
</reference>
<dbReference type="AlphaFoldDB" id="A0A8S1CKK6"/>
<evidence type="ECO:0000313" key="2">
    <source>
        <dbReference type="EMBL" id="CAB3368163.1"/>
    </source>
</evidence>
<evidence type="ECO:0000256" key="1">
    <source>
        <dbReference type="SAM" id="MobiDB-lite"/>
    </source>
</evidence>
<organism evidence="2 3">
    <name type="scientific">Cloeon dipterum</name>
    <dbReference type="NCBI Taxonomy" id="197152"/>
    <lineage>
        <taxon>Eukaryota</taxon>
        <taxon>Metazoa</taxon>
        <taxon>Ecdysozoa</taxon>
        <taxon>Arthropoda</taxon>
        <taxon>Hexapoda</taxon>
        <taxon>Insecta</taxon>
        <taxon>Pterygota</taxon>
        <taxon>Palaeoptera</taxon>
        <taxon>Ephemeroptera</taxon>
        <taxon>Pisciforma</taxon>
        <taxon>Baetidae</taxon>
        <taxon>Cloeon</taxon>
    </lineage>
</organism>
<keyword evidence="3" id="KW-1185">Reference proteome</keyword>
<comment type="caution">
    <text evidence="2">The sequence shown here is derived from an EMBL/GenBank/DDBJ whole genome shotgun (WGS) entry which is preliminary data.</text>
</comment>
<dbReference type="GO" id="GO:0005758">
    <property type="term" value="C:mitochondrial intermembrane space"/>
    <property type="evidence" value="ECO:0007669"/>
    <property type="project" value="InterPro"/>
</dbReference>
<evidence type="ECO:0008006" key="4">
    <source>
        <dbReference type="Google" id="ProtNLM"/>
    </source>
</evidence>
<proteinExistence type="predicted"/>
<protein>
    <recommendedName>
        <fullName evidence="4">CHCH domain-containing protein</fullName>
    </recommendedName>
</protein>
<dbReference type="PANTHER" id="PTHR13639:SF2">
    <property type="entry name" value="CYTOCHROME C OXIDASE ASSEMBLY FACTOR 4 HOMOLOG, MITOCHONDRIAL"/>
    <property type="match status" value="1"/>
</dbReference>
<dbReference type="Proteomes" id="UP000494165">
    <property type="component" value="Unassembled WGS sequence"/>
</dbReference>
<dbReference type="InterPro" id="IPR039870">
    <property type="entry name" value="Coa4-like"/>
</dbReference>
<name>A0A8S1CKK6_9INSE</name>
<dbReference type="PANTHER" id="PTHR13639">
    <property type="entry name" value="CYTOCHROME C OXIDASE ASSEMBLY FACTOR 4 HOMOLOG, MITOCHONDRIAL"/>
    <property type="match status" value="1"/>
</dbReference>
<dbReference type="GO" id="GO:0033617">
    <property type="term" value="P:mitochondrial respiratory chain complex IV assembly"/>
    <property type="evidence" value="ECO:0007669"/>
    <property type="project" value="InterPro"/>
</dbReference>
<gene>
    <name evidence="2" type="ORF">CLODIP_2_CD08141</name>
</gene>
<feature type="compositionally biased region" description="Polar residues" evidence="1">
    <location>
        <begin position="1"/>
        <end position="10"/>
    </location>
</feature>